<dbReference type="PANTHER" id="PTHR31313:SF81">
    <property type="entry name" value="TY1 ENHANCER ACTIVATOR"/>
    <property type="match status" value="1"/>
</dbReference>
<keyword evidence="2" id="KW-0479">Metal-binding</keyword>
<dbReference type="PROSITE" id="PS00463">
    <property type="entry name" value="ZN2_CY6_FUNGAL_1"/>
    <property type="match status" value="1"/>
</dbReference>
<protein>
    <recommendedName>
        <fullName evidence="9">Zn(2)-C6 fungal-type domain-containing protein</fullName>
    </recommendedName>
</protein>
<dbReference type="SMART" id="SM00906">
    <property type="entry name" value="Fungal_trans"/>
    <property type="match status" value="1"/>
</dbReference>
<feature type="compositionally biased region" description="Polar residues" evidence="8">
    <location>
        <begin position="112"/>
        <end position="123"/>
    </location>
</feature>
<dbReference type="AlphaFoldDB" id="A0A9P4IRQ1"/>
<evidence type="ECO:0000256" key="8">
    <source>
        <dbReference type="SAM" id="MobiDB-lite"/>
    </source>
</evidence>
<dbReference type="InterPro" id="IPR051615">
    <property type="entry name" value="Transcr_Regulatory_Elem"/>
</dbReference>
<keyword evidence="6" id="KW-0804">Transcription</keyword>
<dbReference type="GO" id="GO:0005634">
    <property type="term" value="C:nucleus"/>
    <property type="evidence" value="ECO:0007669"/>
    <property type="project" value="UniProtKB-SubCell"/>
</dbReference>
<feature type="region of interest" description="Disordered" evidence="8">
    <location>
        <begin position="81"/>
        <end position="158"/>
    </location>
</feature>
<organism evidence="10 11">
    <name type="scientific">Rhizodiscina lignyota</name>
    <dbReference type="NCBI Taxonomy" id="1504668"/>
    <lineage>
        <taxon>Eukaryota</taxon>
        <taxon>Fungi</taxon>
        <taxon>Dikarya</taxon>
        <taxon>Ascomycota</taxon>
        <taxon>Pezizomycotina</taxon>
        <taxon>Dothideomycetes</taxon>
        <taxon>Pleosporomycetidae</taxon>
        <taxon>Aulographales</taxon>
        <taxon>Rhizodiscinaceae</taxon>
        <taxon>Rhizodiscina</taxon>
    </lineage>
</organism>
<evidence type="ECO:0000256" key="1">
    <source>
        <dbReference type="ARBA" id="ARBA00004123"/>
    </source>
</evidence>
<dbReference type="GO" id="GO:0006351">
    <property type="term" value="P:DNA-templated transcription"/>
    <property type="evidence" value="ECO:0007669"/>
    <property type="project" value="InterPro"/>
</dbReference>
<dbReference type="EMBL" id="ML978121">
    <property type="protein sequence ID" value="KAF2104584.1"/>
    <property type="molecule type" value="Genomic_DNA"/>
</dbReference>
<dbReference type="InterPro" id="IPR007219">
    <property type="entry name" value="XnlR_reg_dom"/>
</dbReference>
<dbReference type="GO" id="GO:0003677">
    <property type="term" value="F:DNA binding"/>
    <property type="evidence" value="ECO:0007669"/>
    <property type="project" value="UniProtKB-KW"/>
</dbReference>
<dbReference type="SUPFAM" id="SSF57701">
    <property type="entry name" value="Zn2/Cys6 DNA-binding domain"/>
    <property type="match status" value="1"/>
</dbReference>
<keyword evidence="5" id="KW-0238">DNA-binding</keyword>
<dbReference type="SMART" id="SM00066">
    <property type="entry name" value="GAL4"/>
    <property type="match status" value="1"/>
</dbReference>
<name>A0A9P4IRQ1_9PEZI</name>
<dbReference type="Gene3D" id="4.10.240.10">
    <property type="entry name" value="Zn(2)-C6 fungal-type DNA-binding domain"/>
    <property type="match status" value="1"/>
</dbReference>
<feature type="region of interest" description="Disordered" evidence="8">
    <location>
        <begin position="624"/>
        <end position="662"/>
    </location>
</feature>
<reference evidence="10" key="1">
    <citation type="journal article" date="2020" name="Stud. Mycol.">
        <title>101 Dothideomycetes genomes: a test case for predicting lifestyles and emergence of pathogens.</title>
        <authorList>
            <person name="Haridas S."/>
            <person name="Albert R."/>
            <person name="Binder M."/>
            <person name="Bloem J."/>
            <person name="Labutti K."/>
            <person name="Salamov A."/>
            <person name="Andreopoulos B."/>
            <person name="Baker S."/>
            <person name="Barry K."/>
            <person name="Bills G."/>
            <person name="Bluhm B."/>
            <person name="Cannon C."/>
            <person name="Castanera R."/>
            <person name="Culley D."/>
            <person name="Daum C."/>
            <person name="Ezra D."/>
            <person name="Gonzalez J."/>
            <person name="Henrissat B."/>
            <person name="Kuo A."/>
            <person name="Liang C."/>
            <person name="Lipzen A."/>
            <person name="Lutzoni F."/>
            <person name="Magnuson J."/>
            <person name="Mondo S."/>
            <person name="Nolan M."/>
            <person name="Ohm R."/>
            <person name="Pangilinan J."/>
            <person name="Park H.-J."/>
            <person name="Ramirez L."/>
            <person name="Alfaro M."/>
            <person name="Sun H."/>
            <person name="Tritt A."/>
            <person name="Yoshinaga Y."/>
            <person name="Zwiers L.-H."/>
            <person name="Turgeon B."/>
            <person name="Goodwin S."/>
            <person name="Spatafora J."/>
            <person name="Crous P."/>
            <person name="Grigoriev I."/>
        </authorList>
    </citation>
    <scope>NUCLEOTIDE SEQUENCE</scope>
    <source>
        <strain evidence="10">CBS 133067</strain>
    </source>
</reference>
<evidence type="ECO:0000256" key="6">
    <source>
        <dbReference type="ARBA" id="ARBA00023163"/>
    </source>
</evidence>
<evidence type="ECO:0000259" key="9">
    <source>
        <dbReference type="PROSITE" id="PS50048"/>
    </source>
</evidence>
<evidence type="ECO:0000256" key="7">
    <source>
        <dbReference type="ARBA" id="ARBA00023242"/>
    </source>
</evidence>
<dbReference type="OrthoDB" id="4161332at2759"/>
<gene>
    <name evidence="10" type="ORF">NA57DRAFT_70789</name>
</gene>
<keyword evidence="11" id="KW-1185">Reference proteome</keyword>
<evidence type="ECO:0000256" key="5">
    <source>
        <dbReference type="ARBA" id="ARBA00023125"/>
    </source>
</evidence>
<keyword evidence="7" id="KW-0539">Nucleus</keyword>
<feature type="domain" description="Zn(2)-C6 fungal-type" evidence="9">
    <location>
        <begin position="17"/>
        <end position="49"/>
    </location>
</feature>
<dbReference type="Pfam" id="PF00172">
    <property type="entry name" value="Zn_clus"/>
    <property type="match status" value="1"/>
</dbReference>
<evidence type="ECO:0000256" key="3">
    <source>
        <dbReference type="ARBA" id="ARBA00022833"/>
    </source>
</evidence>
<accession>A0A9P4IRQ1</accession>
<dbReference type="CDD" id="cd12148">
    <property type="entry name" value="fungal_TF_MHR"/>
    <property type="match status" value="1"/>
</dbReference>
<keyword evidence="4" id="KW-0805">Transcription regulation</keyword>
<dbReference type="CDD" id="cd00067">
    <property type="entry name" value="GAL4"/>
    <property type="match status" value="1"/>
</dbReference>
<dbReference type="GO" id="GO:0008270">
    <property type="term" value="F:zinc ion binding"/>
    <property type="evidence" value="ECO:0007669"/>
    <property type="project" value="InterPro"/>
</dbReference>
<evidence type="ECO:0000313" key="11">
    <source>
        <dbReference type="Proteomes" id="UP000799772"/>
    </source>
</evidence>
<dbReference type="Proteomes" id="UP000799772">
    <property type="component" value="Unassembled WGS sequence"/>
</dbReference>
<dbReference type="InterPro" id="IPR036864">
    <property type="entry name" value="Zn2-C6_fun-type_DNA-bd_sf"/>
</dbReference>
<dbReference type="GO" id="GO:0000981">
    <property type="term" value="F:DNA-binding transcription factor activity, RNA polymerase II-specific"/>
    <property type="evidence" value="ECO:0007669"/>
    <property type="project" value="InterPro"/>
</dbReference>
<dbReference type="PROSITE" id="PS50048">
    <property type="entry name" value="ZN2_CY6_FUNGAL_2"/>
    <property type="match status" value="1"/>
</dbReference>
<evidence type="ECO:0000256" key="4">
    <source>
        <dbReference type="ARBA" id="ARBA00023015"/>
    </source>
</evidence>
<comment type="caution">
    <text evidence="10">The sequence shown here is derived from an EMBL/GenBank/DDBJ whole genome shotgun (WGS) entry which is preliminary data.</text>
</comment>
<evidence type="ECO:0000256" key="2">
    <source>
        <dbReference type="ARBA" id="ARBA00022723"/>
    </source>
</evidence>
<dbReference type="Pfam" id="PF04082">
    <property type="entry name" value="Fungal_trans"/>
    <property type="match status" value="1"/>
</dbReference>
<comment type="subcellular location">
    <subcellularLocation>
        <location evidence="1">Nucleus</location>
    </subcellularLocation>
</comment>
<evidence type="ECO:0000313" key="10">
    <source>
        <dbReference type="EMBL" id="KAF2104584.1"/>
    </source>
</evidence>
<dbReference type="InterPro" id="IPR001138">
    <property type="entry name" value="Zn2Cys6_DnaBD"/>
</dbReference>
<proteinExistence type="predicted"/>
<keyword evidence="3" id="KW-0862">Zinc</keyword>
<dbReference type="PANTHER" id="PTHR31313">
    <property type="entry name" value="TY1 ENHANCER ACTIVATOR"/>
    <property type="match status" value="1"/>
</dbReference>
<feature type="compositionally biased region" description="Low complexity" evidence="8">
    <location>
        <begin position="637"/>
        <end position="653"/>
    </location>
</feature>
<sequence>MDEVELPPRKRHRASTACIACRRTRVRCVLDTGQGQCIPCASTNTECVFDDKDGRKTRGSSKVSPDDLMQRIQQLEGLLKHQTGGEVPITPTGSESQQVHDIPSPNLRKEQNAGNSSQQNGDISSKDLDPMQASIGITRHSPEPQRPKGPVRSRRQSRALVRQLVPCPVKFDMASGRVRFFGPTTTMHILSSVRQTPGPVEKHQSHWPIAMLVRDMSPETHDYLMDLFWDCHNGVMHVVHKYAFYDDLKNGDSKFYSTFLHFAMLAIGFRYADKNRPDIRNLASTGHETCIMHSKARSLAQAELEKPGGIPSIQALYLLGDLEAGCGRDDTGWLYSGMAFRLVFDVGLHVDASTLQISELETQIRHMVLWACMISDKYWALFLGRPTFFKMADIAPSCLTKDFGRMIACGPHGQKMLETRVYEALLHLMDLVGKLCEMFDSRKNGKVADTYLDIAALDRDLNNWYCNISDELKWTPENIEDAPASYFLLHAQFYTALILLHRTFANYNAPAQNKSEAAQSNHFSRMSRTVCAENAMRIASIFEHYREKYDLRKVYVSGMQYAGAAATALMAEIISLSSEEQRKKLLDHLLSLGNTLNITAKTYEPAVLMSNVISRFVKDFSDDGDPGGINGRRRSNGDNPTSTPSPNSSVATSGAQTLHPHITDPGGVHGCLPYLPASWFEGMSDLQDTAFLNLMGLSDLQHTMGLGGQPDGSAAVSS</sequence>